<accession>A0A0D2AG91</accession>
<keyword evidence="4" id="KW-1185">Reference proteome</keyword>
<organism evidence="3 4">
    <name type="scientific">Verruconis gallopava</name>
    <dbReference type="NCBI Taxonomy" id="253628"/>
    <lineage>
        <taxon>Eukaryota</taxon>
        <taxon>Fungi</taxon>
        <taxon>Dikarya</taxon>
        <taxon>Ascomycota</taxon>
        <taxon>Pezizomycotina</taxon>
        <taxon>Dothideomycetes</taxon>
        <taxon>Pleosporomycetidae</taxon>
        <taxon>Venturiales</taxon>
        <taxon>Sympoventuriaceae</taxon>
        <taxon>Verruconis</taxon>
    </lineage>
</organism>
<dbReference type="EMBL" id="KN847536">
    <property type="protein sequence ID" value="KIW05973.1"/>
    <property type="molecule type" value="Genomic_DNA"/>
</dbReference>
<keyword evidence="2" id="KW-0812">Transmembrane</keyword>
<dbReference type="RefSeq" id="XP_016215842.1">
    <property type="nucleotide sequence ID" value="XM_016356319.1"/>
</dbReference>
<gene>
    <name evidence="3" type="ORF">PV09_03158</name>
</gene>
<feature type="transmembrane region" description="Helical" evidence="2">
    <location>
        <begin position="42"/>
        <end position="61"/>
    </location>
</feature>
<dbReference type="InParanoid" id="A0A0D2AG91"/>
<dbReference type="GeneID" id="27311131"/>
<evidence type="ECO:0000313" key="4">
    <source>
        <dbReference type="Proteomes" id="UP000053259"/>
    </source>
</evidence>
<evidence type="ECO:0000313" key="3">
    <source>
        <dbReference type="EMBL" id="KIW05973.1"/>
    </source>
</evidence>
<dbReference type="PANTHER" id="PTHR35895">
    <property type="entry name" value="CHROMOSOME 16, WHOLE GENOME SHOTGUN SEQUENCE"/>
    <property type="match status" value="1"/>
</dbReference>
<evidence type="ECO:0000256" key="1">
    <source>
        <dbReference type="SAM" id="MobiDB-lite"/>
    </source>
</evidence>
<dbReference type="HOGENOM" id="CLU_481420_0_0_1"/>
<dbReference type="Proteomes" id="UP000053259">
    <property type="component" value="Unassembled WGS sequence"/>
</dbReference>
<dbReference type="InterPro" id="IPR022185">
    <property type="entry name" value="DUF3712"/>
</dbReference>
<feature type="region of interest" description="Disordered" evidence="1">
    <location>
        <begin position="187"/>
        <end position="212"/>
    </location>
</feature>
<dbReference type="GO" id="GO:0000329">
    <property type="term" value="C:fungal-type vacuole membrane"/>
    <property type="evidence" value="ECO:0007669"/>
    <property type="project" value="InterPro"/>
</dbReference>
<sequence length="660" mass="71993">MWTELAKFLSFVSRLGAFAMSVVSLALVSLTLSERDWMDGMSIYIVAVSCLSILVALVPPYPNFVIDSFFALAWIMAAVFSFLIMFLKSTCYGVADPGSIAVACPKYKAFVAFCFLTFGAWAACASFGLLLFIIAIFKNARLRSNHYIRDPTIYKGRYHGAGALSSSGPATADVQAPPLARNAGFPNDRHADFASDTPQGSANEKPTGYTSEKYGTYYDEKFAKYPYEKIERLPSKDNEEDKILPVTAPAAMPNMSHNQLGYAPEGNEHGRYEEEEWAPKEPEYIRVRGLFSDFILANWVWLGLAGIVLMAVILPIVIIYGVPAFAYYVLDNIQVPKSLYGEITAFEESYATFNIMSSIRAPSGISASIDPTTLQMFNPETVPISPIAYIDTGKIKIKGGETIHANNGQIRVGNMTEWTKLWRKFFFDPVMTVGLKGSLKLHVGPLKISVDTVKTVSYQGILNATVLQLEYLKIQPPDADGANVLISLPLVNPAILTLNSTALVTADFTIGQTLLAEAFIDNFNLKKGLNYLDARARVDLEIVLGLLQNITQVIGTELPYMANGILVTGLQTTNITADGHSWPYWVRAFRGIDLLAGIELSSVPPSLLTSVASDAIAGILTGTGGSFITQEPGGVIDVNTTLINKILRNLTIIDASSLNL</sequence>
<proteinExistence type="predicted"/>
<feature type="transmembrane region" description="Helical" evidence="2">
    <location>
        <begin position="107"/>
        <end position="137"/>
    </location>
</feature>
<dbReference type="VEuPathDB" id="FungiDB:PV09_03158"/>
<dbReference type="PANTHER" id="PTHR35895:SF2">
    <property type="match status" value="1"/>
</dbReference>
<keyword evidence="2" id="KW-0472">Membrane</keyword>
<reference evidence="3 4" key="1">
    <citation type="submission" date="2015-01" db="EMBL/GenBank/DDBJ databases">
        <title>The Genome Sequence of Ochroconis gallopava CBS43764.</title>
        <authorList>
            <consortium name="The Broad Institute Genomics Platform"/>
            <person name="Cuomo C."/>
            <person name="de Hoog S."/>
            <person name="Gorbushina A."/>
            <person name="Stielow B."/>
            <person name="Teixiera M."/>
            <person name="Abouelleil A."/>
            <person name="Chapman S.B."/>
            <person name="Priest M."/>
            <person name="Young S.K."/>
            <person name="Wortman J."/>
            <person name="Nusbaum C."/>
            <person name="Birren B."/>
        </authorList>
    </citation>
    <scope>NUCLEOTIDE SEQUENCE [LARGE SCALE GENOMIC DNA]</scope>
    <source>
        <strain evidence="3 4">CBS 43764</strain>
    </source>
</reference>
<feature type="transmembrane region" description="Helical" evidence="2">
    <location>
        <begin position="296"/>
        <end position="329"/>
    </location>
</feature>
<keyword evidence="2" id="KW-1133">Transmembrane helix</keyword>
<dbReference type="InterPro" id="IPR046368">
    <property type="entry name" value="Tag1"/>
</dbReference>
<evidence type="ECO:0000256" key="2">
    <source>
        <dbReference type="SAM" id="Phobius"/>
    </source>
</evidence>
<dbReference type="Pfam" id="PF12505">
    <property type="entry name" value="DUF3712"/>
    <property type="match status" value="1"/>
</dbReference>
<name>A0A0D2AG91_9PEZI</name>
<feature type="compositionally biased region" description="Polar residues" evidence="1">
    <location>
        <begin position="196"/>
        <end position="210"/>
    </location>
</feature>
<feature type="transmembrane region" description="Helical" evidence="2">
    <location>
        <begin position="68"/>
        <end position="87"/>
    </location>
</feature>
<dbReference type="OrthoDB" id="10039566at2759"/>
<protein>
    <submittedName>
        <fullName evidence="3">Uncharacterized protein</fullName>
    </submittedName>
</protein>
<feature type="transmembrane region" description="Helical" evidence="2">
    <location>
        <begin position="12"/>
        <end position="30"/>
    </location>
</feature>
<dbReference type="AlphaFoldDB" id="A0A0D2AG91"/>